<evidence type="ECO:0000313" key="7">
    <source>
        <dbReference type="Proteomes" id="UP001230156"/>
    </source>
</evidence>
<dbReference type="PANTHER" id="PTHR42988:SF2">
    <property type="entry name" value="CYCLIC NUCLEOTIDE PHOSPHODIESTERASE CBUA0032-RELATED"/>
    <property type="match status" value="1"/>
</dbReference>
<dbReference type="RefSeq" id="WP_379960772.1">
    <property type="nucleotide sequence ID" value="NZ_JAUYVI010000008.1"/>
</dbReference>
<dbReference type="SUPFAM" id="SSF56300">
    <property type="entry name" value="Metallo-dependent phosphatases"/>
    <property type="match status" value="1"/>
</dbReference>
<evidence type="ECO:0000256" key="3">
    <source>
        <dbReference type="ARBA" id="ARBA00023004"/>
    </source>
</evidence>
<organism evidence="6 7">
    <name type="scientific">Dongia sedimenti</name>
    <dbReference type="NCBI Taxonomy" id="3064282"/>
    <lineage>
        <taxon>Bacteria</taxon>
        <taxon>Pseudomonadati</taxon>
        <taxon>Pseudomonadota</taxon>
        <taxon>Alphaproteobacteria</taxon>
        <taxon>Rhodospirillales</taxon>
        <taxon>Dongiaceae</taxon>
        <taxon>Dongia</taxon>
    </lineage>
</organism>
<dbReference type="Gene3D" id="3.60.21.40">
    <property type="entry name" value="GpdQ, catalytic alpha/beta sandwich domain"/>
    <property type="match status" value="1"/>
</dbReference>
<evidence type="ECO:0000256" key="2">
    <source>
        <dbReference type="ARBA" id="ARBA00022801"/>
    </source>
</evidence>
<proteinExistence type="inferred from homology"/>
<dbReference type="Gene3D" id="3.30.750.180">
    <property type="entry name" value="GpdQ, beta-strand dimerisation domain"/>
    <property type="match status" value="1"/>
</dbReference>
<sequence length="271" mass="30113">MLIAQLSDLHVQPHGTLAYGVVDTNPFVERAFQAVAALDPRPDIVILSGDLTDSGLDAEYDILADLIRRHLPMPVYLIPGNHDRREGIKARLDHLPGVRDDPTFVHYVIEDFPVRLVMLDSIVPEQGHGELCVERLAFLDRVLSAAPTKPTLVVLHHPPVLSGIAHMDEVSLRKPEGLEAIIRRHPQVERILCGHAHRPIIARFGGSLIQVAPSVAHQVTLDLRPDGPATFNMEPPAFLLHHWRPEARLVSHQVYVGEFAGPYPFEMEAEG</sequence>
<feature type="domain" description="Calcineurin-like phosphoesterase" evidence="5">
    <location>
        <begin position="1"/>
        <end position="199"/>
    </location>
</feature>
<dbReference type="PANTHER" id="PTHR42988">
    <property type="entry name" value="PHOSPHOHYDROLASE"/>
    <property type="match status" value="1"/>
</dbReference>
<dbReference type="EMBL" id="JAUYVI010000008">
    <property type="protein sequence ID" value="MDQ7250919.1"/>
    <property type="molecule type" value="Genomic_DNA"/>
</dbReference>
<evidence type="ECO:0000313" key="6">
    <source>
        <dbReference type="EMBL" id="MDQ7250919.1"/>
    </source>
</evidence>
<dbReference type="InterPro" id="IPR042281">
    <property type="entry name" value="GpdQ_beta-strand"/>
</dbReference>
<keyword evidence="7" id="KW-1185">Reference proteome</keyword>
<dbReference type="InterPro" id="IPR050884">
    <property type="entry name" value="CNP_phosphodiesterase-III"/>
</dbReference>
<evidence type="ECO:0000259" key="5">
    <source>
        <dbReference type="Pfam" id="PF00149"/>
    </source>
</evidence>
<dbReference type="InterPro" id="IPR042283">
    <property type="entry name" value="GpdQ_catalytic"/>
</dbReference>
<evidence type="ECO:0000256" key="4">
    <source>
        <dbReference type="ARBA" id="ARBA00025742"/>
    </source>
</evidence>
<dbReference type="Pfam" id="PF00149">
    <property type="entry name" value="Metallophos"/>
    <property type="match status" value="1"/>
</dbReference>
<dbReference type="InterPro" id="IPR026575">
    <property type="entry name" value="GpdQ/CpdA-like"/>
</dbReference>
<keyword evidence="3" id="KW-0408">Iron</keyword>
<name>A0ABU0YT81_9PROT</name>
<comment type="similarity">
    <text evidence="4">Belongs to the cyclic nucleotide phosphodiesterase class-III family.</text>
</comment>
<gene>
    <name evidence="6" type="ORF">Q8A70_24745</name>
</gene>
<dbReference type="InterPro" id="IPR029052">
    <property type="entry name" value="Metallo-depent_PP-like"/>
</dbReference>
<keyword evidence="1" id="KW-0479">Metal-binding</keyword>
<evidence type="ECO:0000256" key="1">
    <source>
        <dbReference type="ARBA" id="ARBA00022723"/>
    </source>
</evidence>
<dbReference type="Proteomes" id="UP001230156">
    <property type="component" value="Unassembled WGS sequence"/>
</dbReference>
<dbReference type="InterPro" id="IPR004843">
    <property type="entry name" value="Calcineurin-like_PHP"/>
</dbReference>
<dbReference type="CDD" id="cd07402">
    <property type="entry name" value="MPP_GpdQ"/>
    <property type="match status" value="1"/>
</dbReference>
<keyword evidence="2" id="KW-0378">Hydrolase</keyword>
<protein>
    <submittedName>
        <fullName evidence="6">Phosphodiesterase</fullName>
    </submittedName>
</protein>
<accession>A0ABU0YT81</accession>
<reference evidence="7" key="1">
    <citation type="submission" date="2023-08" db="EMBL/GenBank/DDBJ databases">
        <title>Rhodospirillaceae gen. nov., a novel taxon isolated from the Yangtze River Yuezi River estuary sludge.</title>
        <authorList>
            <person name="Ruan L."/>
        </authorList>
    </citation>
    <scope>NUCLEOTIDE SEQUENCE [LARGE SCALE GENOMIC DNA]</scope>
    <source>
        <strain evidence="7">R-7</strain>
    </source>
</reference>
<comment type="caution">
    <text evidence="6">The sequence shown here is derived from an EMBL/GenBank/DDBJ whole genome shotgun (WGS) entry which is preliminary data.</text>
</comment>